<dbReference type="Proteomes" id="UP000501726">
    <property type="component" value="Chromosome"/>
</dbReference>
<proteinExistence type="predicted"/>
<evidence type="ECO:0000259" key="1">
    <source>
        <dbReference type="Pfam" id="PF18765"/>
    </source>
</evidence>
<evidence type="ECO:0000313" key="3">
    <source>
        <dbReference type="Proteomes" id="UP000501726"/>
    </source>
</evidence>
<dbReference type="InterPro" id="IPR043519">
    <property type="entry name" value="NT_sf"/>
</dbReference>
<protein>
    <recommendedName>
        <fullName evidence="1">Polymerase beta nucleotidyltransferase domain-containing protein</fullName>
    </recommendedName>
</protein>
<dbReference type="InterPro" id="IPR052548">
    <property type="entry name" value="Type_VII_TA_antitoxin"/>
</dbReference>
<name>A0A6F8PSM0_9GAMM</name>
<dbReference type="PANTHER" id="PTHR33933">
    <property type="entry name" value="NUCLEOTIDYLTRANSFERASE"/>
    <property type="match status" value="1"/>
</dbReference>
<gene>
    <name evidence="2" type="ORF">THMIRHAS_05050</name>
</gene>
<dbReference type="PANTHER" id="PTHR33933:SF1">
    <property type="entry name" value="PROTEIN ADENYLYLTRANSFERASE MNTA-RELATED"/>
    <property type="match status" value="1"/>
</dbReference>
<dbReference type="EMBL" id="AP021889">
    <property type="protein sequence ID" value="BBP45132.1"/>
    <property type="molecule type" value="Genomic_DNA"/>
</dbReference>
<organism evidence="2 3">
    <name type="scientific">Thiosulfatimonas sediminis</name>
    <dbReference type="NCBI Taxonomy" id="2675054"/>
    <lineage>
        <taxon>Bacteria</taxon>
        <taxon>Pseudomonadati</taxon>
        <taxon>Pseudomonadota</taxon>
        <taxon>Gammaproteobacteria</taxon>
        <taxon>Thiotrichales</taxon>
        <taxon>Piscirickettsiaceae</taxon>
        <taxon>Thiosulfatimonas</taxon>
    </lineage>
</organism>
<dbReference type="AlphaFoldDB" id="A0A6F8PSM0"/>
<feature type="domain" description="Polymerase beta nucleotidyltransferase" evidence="1">
    <location>
        <begin position="19"/>
        <end position="104"/>
    </location>
</feature>
<reference evidence="3" key="1">
    <citation type="submission" date="2019-11" db="EMBL/GenBank/DDBJ databases">
        <title>Isolation and characterization of two novel species in the genus Thiomicrorhabdus.</title>
        <authorList>
            <person name="Mochizuki J."/>
            <person name="Kojima H."/>
            <person name="Fukui M."/>
        </authorList>
    </citation>
    <scope>NUCLEOTIDE SEQUENCE [LARGE SCALE GENOMIC DNA]</scope>
    <source>
        <strain evidence="3">aks77</strain>
    </source>
</reference>
<dbReference type="CDD" id="cd05403">
    <property type="entry name" value="NT_KNTase_like"/>
    <property type="match status" value="1"/>
</dbReference>
<dbReference type="SUPFAM" id="SSF81301">
    <property type="entry name" value="Nucleotidyltransferase"/>
    <property type="match status" value="1"/>
</dbReference>
<accession>A0A6F8PSM0</accession>
<evidence type="ECO:0000313" key="2">
    <source>
        <dbReference type="EMBL" id="BBP45132.1"/>
    </source>
</evidence>
<dbReference type="Pfam" id="PF18765">
    <property type="entry name" value="Polbeta"/>
    <property type="match status" value="1"/>
</dbReference>
<sequence length="104" mass="11918">MNSKPQTFGLSVEDLAQYQAVFANYPQIEKVILYGSRAKGTYRASSDIDLTIVGDLDWSTFTRLESELDDLLLPYQVDLSLYSQIDNPDLIEHIQRVGKPFFKR</sequence>
<dbReference type="RefSeq" id="WP_173270451.1">
    <property type="nucleotide sequence ID" value="NZ_AP021889.1"/>
</dbReference>
<dbReference type="KEGG" id="tse:THMIRHAS_05050"/>
<keyword evidence="3" id="KW-1185">Reference proteome</keyword>
<dbReference type="Gene3D" id="3.30.460.10">
    <property type="entry name" value="Beta Polymerase, domain 2"/>
    <property type="match status" value="1"/>
</dbReference>
<dbReference type="InterPro" id="IPR041633">
    <property type="entry name" value="Polbeta"/>
</dbReference>